<dbReference type="Gene3D" id="3.90.380.10">
    <property type="entry name" value="Naphthalene 1,2-dioxygenase Alpha Subunit, Chain A, domain 1"/>
    <property type="match status" value="2"/>
</dbReference>
<comment type="pathway">
    <text evidence="3">Amine and polyamine biosynthesis; betaine biosynthesis via choline pathway; betaine aldehyde from choline (monooxygenase route): step 1/1.</text>
</comment>
<comment type="cofactor">
    <cofactor evidence="1">
        <name>Fe cation</name>
        <dbReference type="ChEBI" id="CHEBI:24875"/>
    </cofactor>
</comment>
<dbReference type="PANTHER" id="PTHR43756">
    <property type="entry name" value="CHOLINE MONOOXYGENASE, CHLOROPLASTIC"/>
    <property type="match status" value="1"/>
</dbReference>
<evidence type="ECO:0000256" key="2">
    <source>
        <dbReference type="ARBA" id="ARBA00002149"/>
    </source>
</evidence>
<comment type="similarity">
    <text evidence="4">Belongs to the choline monooxygenase family.</text>
</comment>
<sequence>MMKTVDGTATPFCRVPVAPSTGARPALFRCGARPLVSGQNKGAGSVFPDTIDISESPFSAYAPEPWPHAYAPIEEASTPPSSWYLSPEVFELEKLAIFHRNWLMVGHASQASKPGDYFTGTIADINYVVVRGNDKELRAFHNVCRHKAAPVAEGSGCVDMFECMYHGWQYDHEGRFRGATQLKGIKDFAAKDYGLVPIQLDTWGQFVFIRADPSSDRGSVAEWLGEGGRRMAECGMEAPDLVHARTMTYDLECNWKVFNDNYLDTCYHCPFAHPGLCEALDLSEYHSVCYENNSFQFSPLAPVEERPTEGQSEWDIVTGPRFDGDGSGPRYSFVYPNIMVNRYSMWMGTMRVLPLSEGKTHVIMEYYVHPSKLGDKAWIDAVVTGEDIVQREDMHMCDLVQGGLASPAYDVGRYAPSVEEPVFHFHKLVHKDLVGQ</sequence>
<dbReference type="SUPFAM" id="SSF50022">
    <property type="entry name" value="ISP domain"/>
    <property type="match status" value="1"/>
</dbReference>
<evidence type="ECO:0000256" key="9">
    <source>
        <dbReference type="ARBA" id="ARBA00023002"/>
    </source>
</evidence>
<feature type="domain" description="Rieske" evidence="13">
    <location>
        <begin position="102"/>
        <end position="209"/>
    </location>
</feature>
<evidence type="ECO:0000259" key="13">
    <source>
        <dbReference type="PROSITE" id="PS51296"/>
    </source>
</evidence>
<comment type="catalytic activity">
    <reaction evidence="12">
        <text>choline + 2 reduced [2Fe-2S]-[ferredoxin] + O2 + 2 H(+) = betaine aldehyde hydrate + 2 oxidized [2Fe-2S]-[ferredoxin] + H2O</text>
        <dbReference type="Rhea" id="RHEA:17769"/>
        <dbReference type="Rhea" id="RHEA-COMP:10000"/>
        <dbReference type="Rhea" id="RHEA-COMP:10001"/>
        <dbReference type="ChEBI" id="CHEBI:15354"/>
        <dbReference type="ChEBI" id="CHEBI:15377"/>
        <dbReference type="ChEBI" id="CHEBI:15378"/>
        <dbReference type="ChEBI" id="CHEBI:15379"/>
        <dbReference type="ChEBI" id="CHEBI:15870"/>
        <dbReference type="ChEBI" id="CHEBI:33737"/>
        <dbReference type="ChEBI" id="CHEBI:33738"/>
        <dbReference type="EC" id="1.14.15.7"/>
    </reaction>
</comment>
<dbReference type="Pfam" id="PF00355">
    <property type="entry name" value="Rieske"/>
    <property type="match status" value="1"/>
</dbReference>
<reference evidence="14 15" key="1">
    <citation type="submission" date="2023-10" db="EMBL/GenBank/DDBJ databases">
        <authorList>
            <person name="Maclean D."/>
            <person name="Macfadyen A."/>
        </authorList>
    </citation>
    <scope>NUCLEOTIDE SEQUENCE [LARGE SCALE GENOMIC DNA]</scope>
</reference>
<keyword evidence="15" id="KW-1185">Reference proteome</keyword>
<dbReference type="GO" id="GO:0051537">
    <property type="term" value="F:2 iron, 2 sulfur cluster binding"/>
    <property type="evidence" value="ECO:0007669"/>
    <property type="project" value="UniProtKB-KW"/>
</dbReference>
<evidence type="ECO:0000256" key="8">
    <source>
        <dbReference type="ARBA" id="ARBA00022723"/>
    </source>
</evidence>
<evidence type="ECO:0000256" key="4">
    <source>
        <dbReference type="ARBA" id="ARBA00010848"/>
    </source>
</evidence>
<organism evidence="14 15">
    <name type="scientific">Coccomyxa viridis</name>
    <dbReference type="NCBI Taxonomy" id="1274662"/>
    <lineage>
        <taxon>Eukaryota</taxon>
        <taxon>Viridiplantae</taxon>
        <taxon>Chlorophyta</taxon>
        <taxon>core chlorophytes</taxon>
        <taxon>Trebouxiophyceae</taxon>
        <taxon>Trebouxiophyceae incertae sedis</taxon>
        <taxon>Coccomyxaceae</taxon>
        <taxon>Coccomyxa</taxon>
    </lineage>
</organism>
<evidence type="ECO:0000256" key="11">
    <source>
        <dbReference type="ARBA" id="ARBA00023014"/>
    </source>
</evidence>
<dbReference type="Pfam" id="PF00848">
    <property type="entry name" value="Ring_hydroxyl_A"/>
    <property type="match status" value="1"/>
</dbReference>
<evidence type="ECO:0000256" key="12">
    <source>
        <dbReference type="ARBA" id="ARBA00049097"/>
    </source>
</evidence>
<keyword evidence="9" id="KW-0560">Oxidoreductase</keyword>
<dbReference type="Proteomes" id="UP001314263">
    <property type="component" value="Unassembled WGS sequence"/>
</dbReference>
<dbReference type="InterPro" id="IPR036922">
    <property type="entry name" value="Rieske_2Fe-2S_sf"/>
</dbReference>
<dbReference type="PROSITE" id="PS51296">
    <property type="entry name" value="RIESKE"/>
    <property type="match status" value="1"/>
</dbReference>
<protein>
    <recommendedName>
        <fullName evidence="6">Choline monooxygenase, chloroplastic</fullName>
        <ecNumber evidence="5">1.14.15.7</ecNumber>
    </recommendedName>
</protein>
<dbReference type="PRINTS" id="PR00090">
    <property type="entry name" value="RNGDIOXGNASE"/>
</dbReference>
<dbReference type="EMBL" id="CAUYUE010000012">
    <property type="protein sequence ID" value="CAK0785165.1"/>
    <property type="molecule type" value="Genomic_DNA"/>
</dbReference>
<dbReference type="SUPFAM" id="SSF55961">
    <property type="entry name" value="Bet v1-like"/>
    <property type="match status" value="1"/>
</dbReference>
<dbReference type="InterPro" id="IPR015879">
    <property type="entry name" value="Ring_hydroxy_dOase_asu_C_dom"/>
</dbReference>
<comment type="function">
    <text evidence="2">Catalyzes the first step of the osmoprotectant glycine betaine synthesis.</text>
</comment>
<dbReference type="InterPro" id="IPR017941">
    <property type="entry name" value="Rieske_2Fe-2S"/>
</dbReference>
<dbReference type="EC" id="1.14.15.7" evidence="5"/>
<keyword evidence="7" id="KW-0001">2Fe-2S</keyword>
<comment type="caution">
    <text evidence="14">The sequence shown here is derived from an EMBL/GenBank/DDBJ whole genome shotgun (WGS) entry which is preliminary data.</text>
</comment>
<name>A0AAV1IGM1_9CHLO</name>
<accession>A0AAV1IGM1</accession>
<evidence type="ECO:0000256" key="1">
    <source>
        <dbReference type="ARBA" id="ARBA00001962"/>
    </source>
</evidence>
<evidence type="ECO:0000256" key="7">
    <source>
        <dbReference type="ARBA" id="ARBA00022714"/>
    </source>
</evidence>
<dbReference type="AlphaFoldDB" id="A0AAV1IGM1"/>
<dbReference type="CDD" id="cd03469">
    <property type="entry name" value="Rieske_RO_Alpha_N"/>
    <property type="match status" value="1"/>
</dbReference>
<dbReference type="PANTHER" id="PTHR43756:SF5">
    <property type="entry name" value="CHOLINE MONOOXYGENASE, CHLOROPLASTIC"/>
    <property type="match status" value="1"/>
</dbReference>
<evidence type="ECO:0000256" key="10">
    <source>
        <dbReference type="ARBA" id="ARBA00023004"/>
    </source>
</evidence>
<evidence type="ECO:0000256" key="6">
    <source>
        <dbReference type="ARBA" id="ARBA00014931"/>
    </source>
</evidence>
<keyword evidence="11" id="KW-0411">Iron-sulfur</keyword>
<evidence type="ECO:0000313" key="15">
    <source>
        <dbReference type="Proteomes" id="UP001314263"/>
    </source>
</evidence>
<evidence type="ECO:0000256" key="3">
    <source>
        <dbReference type="ARBA" id="ARBA00004866"/>
    </source>
</evidence>
<keyword evidence="10" id="KW-0408">Iron</keyword>
<dbReference type="InterPro" id="IPR001663">
    <property type="entry name" value="Rng_hydr_dOase-A"/>
</dbReference>
<evidence type="ECO:0000256" key="5">
    <source>
        <dbReference type="ARBA" id="ARBA00012763"/>
    </source>
</evidence>
<keyword evidence="8" id="KW-0479">Metal-binding</keyword>
<evidence type="ECO:0000313" key="14">
    <source>
        <dbReference type="EMBL" id="CAK0785165.1"/>
    </source>
</evidence>
<dbReference type="Gene3D" id="2.102.10.10">
    <property type="entry name" value="Rieske [2Fe-2S] iron-sulphur domain"/>
    <property type="match status" value="1"/>
</dbReference>
<dbReference type="GO" id="GO:0005506">
    <property type="term" value="F:iron ion binding"/>
    <property type="evidence" value="ECO:0007669"/>
    <property type="project" value="InterPro"/>
</dbReference>
<dbReference type="GO" id="GO:0019133">
    <property type="term" value="F:choline monooxygenase activity"/>
    <property type="evidence" value="ECO:0007669"/>
    <property type="project" value="UniProtKB-EC"/>
</dbReference>
<gene>
    <name evidence="14" type="ORF">CVIRNUC_008371</name>
</gene>
<proteinExistence type="inferred from homology"/>